<keyword evidence="1" id="KW-0812">Transmembrane</keyword>
<dbReference type="EMBL" id="JRKL02001058">
    <property type="protein sequence ID" value="KAF3966337.1"/>
    <property type="molecule type" value="Genomic_DNA"/>
</dbReference>
<evidence type="ECO:0000313" key="3">
    <source>
        <dbReference type="Proteomes" id="UP000737018"/>
    </source>
</evidence>
<dbReference type="Proteomes" id="UP000737018">
    <property type="component" value="Unassembled WGS sequence"/>
</dbReference>
<keyword evidence="1" id="KW-1133">Transmembrane helix</keyword>
<reference evidence="2" key="1">
    <citation type="submission" date="2020-03" db="EMBL/GenBank/DDBJ databases">
        <title>Castanea mollissima Vanexum genome sequencing.</title>
        <authorList>
            <person name="Staton M."/>
        </authorList>
    </citation>
    <scope>NUCLEOTIDE SEQUENCE</scope>
    <source>
        <tissue evidence="2">Leaf</tissue>
    </source>
</reference>
<keyword evidence="1" id="KW-0472">Membrane</keyword>
<organism evidence="2 3">
    <name type="scientific">Castanea mollissima</name>
    <name type="common">Chinese chestnut</name>
    <dbReference type="NCBI Taxonomy" id="60419"/>
    <lineage>
        <taxon>Eukaryota</taxon>
        <taxon>Viridiplantae</taxon>
        <taxon>Streptophyta</taxon>
        <taxon>Embryophyta</taxon>
        <taxon>Tracheophyta</taxon>
        <taxon>Spermatophyta</taxon>
        <taxon>Magnoliopsida</taxon>
        <taxon>eudicotyledons</taxon>
        <taxon>Gunneridae</taxon>
        <taxon>Pentapetalae</taxon>
        <taxon>rosids</taxon>
        <taxon>fabids</taxon>
        <taxon>Fagales</taxon>
        <taxon>Fagaceae</taxon>
        <taxon>Castanea</taxon>
    </lineage>
</organism>
<feature type="transmembrane region" description="Helical" evidence="1">
    <location>
        <begin position="12"/>
        <end position="36"/>
    </location>
</feature>
<dbReference type="AlphaFoldDB" id="A0A8J4R702"/>
<gene>
    <name evidence="2" type="ORF">CMV_009558</name>
</gene>
<name>A0A8J4R702_9ROSI</name>
<protein>
    <submittedName>
        <fullName evidence="2">Uncharacterized protein</fullName>
    </submittedName>
</protein>
<keyword evidence="3" id="KW-1185">Reference proteome</keyword>
<sequence>MEAYNIKGGIITYYHLALFVILILNAYCCCGSTVLVESNTTNFLTNDVLGEIVTDDDLEFPVHSYTSRMLAGSDPYSQLKPGNQAPPCGLARDHRYCTDPNAIVRQSVYQRKGN</sequence>
<evidence type="ECO:0000313" key="2">
    <source>
        <dbReference type="EMBL" id="KAF3966337.1"/>
    </source>
</evidence>
<comment type="caution">
    <text evidence="2">The sequence shown here is derived from an EMBL/GenBank/DDBJ whole genome shotgun (WGS) entry which is preliminary data.</text>
</comment>
<dbReference type="OrthoDB" id="1535349at2759"/>
<accession>A0A8J4R702</accession>
<evidence type="ECO:0000256" key="1">
    <source>
        <dbReference type="SAM" id="Phobius"/>
    </source>
</evidence>
<proteinExistence type="predicted"/>